<reference evidence="9" key="2">
    <citation type="submission" date="2013-06" db="EMBL/GenBank/DDBJ databases">
        <title>Draft genome sequence of Clostridium hylemonae (DSM 15053).</title>
        <authorList>
            <person name="Sudarsanam P."/>
            <person name="Ley R."/>
            <person name="Guruge J."/>
            <person name="Turnbaugh P.J."/>
            <person name="Mahowald M."/>
            <person name="Liep D."/>
            <person name="Gordon J."/>
        </authorList>
    </citation>
    <scope>NUCLEOTIDE SEQUENCE</scope>
    <source>
        <strain evidence="9">DSM 15053</strain>
    </source>
</reference>
<feature type="transmembrane region" description="Helical" evidence="8">
    <location>
        <begin position="268"/>
        <end position="288"/>
    </location>
</feature>
<comment type="similarity">
    <text evidence="2">Belongs to the BCCT transporter (TC 2.A.15) family.</text>
</comment>
<dbReference type="STRING" id="553973.CLOHYLEM_06913"/>
<keyword evidence="6 8" id="KW-1133">Transmembrane helix</keyword>
<evidence type="ECO:0000256" key="2">
    <source>
        <dbReference type="ARBA" id="ARBA00005658"/>
    </source>
</evidence>
<keyword evidence="4" id="KW-1003">Cell membrane</keyword>
<feature type="transmembrane region" description="Helical" evidence="8">
    <location>
        <begin position="97"/>
        <end position="114"/>
    </location>
</feature>
<accession>C0C498</accession>
<evidence type="ECO:0000256" key="8">
    <source>
        <dbReference type="SAM" id="Phobius"/>
    </source>
</evidence>
<dbReference type="PANTHER" id="PTHR30047:SF7">
    <property type="entry name" value="HIGH-AFFINITY CHOLINE TRANSPORT PROTEIN"/>
    <property type="match status" value="1"/>
</dbReference>
<feature type="transmembrane region" description="Helical" evidence="8">
    <location>
        <begin position="193"/>
        <end position="215"/>
    </location>
</feature>
<comment type="caution">
    <text evidence="9">The sequence shown here is derived from an EMBL/GenBank/DDBJ whole genome shotgun (WGS) entry which is preliminary data.</text>
</comment>
<feature type="transmembrane region" description="Helical" evidence="8">
    <location>
        <begin position="489"/>
        <end position="506"/>
    </location>
</feature>
<evidence type="ECO:0000256" key="1">
    <source>
        <dbReference type="ARBA" id="ARBA00004651"/>
    </source>
</evidence>
<feature type="transmembrane region" description="Helical" evidence="8">
    <location>
        <begin position="323"/>
        <end position="344"/>
    </location>
</feature>
<gene>
    <name evidence="9" type="ORF">CLOHYLEM_06913</name>
</gene>
<dbReference type="Pfam" id="PF02028">
    <property type="entry name" value="BCCT"/>
    <property type="match status" value="1"/>
</dbReference>
<keyword evidence="5 8" id="KW-0812">Transmembrane</keyword>
<dbReference type="AlphaFoldDB" id="C0C498"/>
<sequence>MEAEVREKTVKLSLRKGVFFPPWLLLVAMVVVSLTNGDAFMAGLNAVTNWILGNFAWAFNLTTVGCVITVIMVYFSPLGKVRIGGSKAKPMMKFLDLVWITLCTTIAAGILFWACAEPLYHMNAPAVAEGVEAGGASSALFAMKTMFLEWTWSPYAIYTVATLIFAFVFYNMNQSYSMGSALVPVFGEKVKKYNGVVDVICLFALVAGMAASLGTGTMTIGGGVEKVFGFESGPVSWGIIIAVIVTTFIISSVSGIMKGIRLLSSINAKVYMVLLLFLFVFGPTAFMLNFSAESWGAYIQDFFRMSLMTGDIFQDGWAKSWPIFYWCNWLAWTPITAVFLGKILRGYTIKDAIKCNFIIPAVFSTIWMGLFATASIYYEMNGAGLYDTLLNKGTESVVYAVFDQLPLAVIVIPFYLFIVFISFVTASDSNTNAMAGLCTNGITQDEQDEQESPSWLKIVWGISIALMTWLLISFAGIDGIKAASNLGGFPNMFLVIIMIIGLWKISRNPQKYDVHKEDYDSKGRPIVTPRLPIEKE</sequence>
<evidence type="ECO:0000256" key="6">
    <source>
        <dbReference type="ARBA" id="ARBA00022989"/>
    </source>
</evidence>
<feature type="transmembrane region" description="Helical" evidence="8">
    <location>
        <begin position="458"/>
        <end position="477"/>
    </location>
</feature>
<name>C0C498_9FIRM</name>
<dbReference type="GO" id="GO:0005886">
    <property type="term" value="C:plasma membrane"/>
    <property type="evidence" value="ECO:0007669"/>
    <property type="project" value="UniProtKB-SubCell"/>
</dbReference>
<reference evidence="9" key="1">
    <citation type="submission" date="2009-02" db="EMBL/GenBank/DDBJ databases">
        <authorList>
            <person name="Fulton L."/>
            <person name="Clifton S."/>
            <person name="Fulton B."/>
            <person name="Xu J."/>
            <person name="Minx P."/>
            <person name="Pepin K.H."/>
            <person name="Johnson M."/>
            <person name="Bhonagiri V."/>
            <person name="Nash W.E."/>
            <person name="Mardis E.R."/>
            <person name="Wilson R.K."/>
        </authorList>
    </citation>
    <scope>NUCLEOTIDE SEQUENCE [LARGE SCALE GENOMIC DNA]</scope>
    <source>
        <strain evidence="9">DSM 15053</strain>
    </source>
</reference>
<dbReference type="eggNOG" id="COG1292">
    <property type="taxonomic scope" value="Bacteria"/>
</dbReference>
<dbReference type="InterPro" id="IPR000060">
    <property type="entry name" value="BCCT_transptr"/>
</dbReference>
<feature type="transmembrane region" description="Helical" evidence="8">
    <location>
        <begin position="235"/>
        <end position="256"/>
    </location>
</feature>
<comment type="subcellular location">
    <subcellularLocation>
        <location evidence="1">Cell membrane</location>
        <topology evidence="1">Multi-pass membrane protein</topology>
    </subcellularLocation>
</comment>
<dbReference type="HOGENOM" id="CLU_010118_6_3_9"/>
<evidence type="ECO:0000256" key="7">
    <source>
        <dbReference type="ARBA" id="ARBA00023136"/>
    </source>
</evidence>
<organism evidence="9 10">
    <name type="scientific">[Clostridium] hylemonae DSM 15053</name>
    <dbReference type="NCBI Taxonomy" id="553973"/>
    <lineage>
        <taxon>Bacteria</taxon>
        <taxon>Bacillati</taxon>
        <taxon>Bacillota</taxon>
        <taxon>Clostridia</taxon>
        <taxon>Lachnospirales</taxon>
        <taxon>Lachnospiraceae</taxon>
    </lineage>
</organism>
<keyword evidence="3" id="KW-0813">Transport</keyword>
<evidence type="ECO:0000313" key="10">
    <source>
        <dbReference type="Proteomes" id="UP000004893"/>
    </source>
</evidence>
<feature type="transmembrane region" description="Helical" evidence="8">
    <location>
        <begin position="18"/>
        <end position="35"/>
    </location>
</feature>
<evidence type="ECO:0000256" key="4">
    <source>
        <dbReference type="ARBA" id="ARBA00022475"/>
    </source>
</evidence>
<dbReference type="RefSeq" id="WP_006444270.1">
    <property type="nucleotide sequence ID" value="NZ_GG657760.1"/>
</dbReference>
<feature type="transmembrane region" description="Helical" evidence="8">
    <location>
        <begin position="155"/>
        <end position="172"/>
    </location>
</feature>
<dbReference type="Proteomes" id="UP000004893">
    <property type="component" value="Unassembled WGS sequence"/>
</dbReference>
<feature type="transmembrane region" description="Helical" evidence="8">
    <location>
        <begin position="356"/>
        <end position="378"/>
    </location>
</feature>
<dbReference type="EMBL" id="ABYI02000034">
    <property type="protein sequence ID" value="EEG72891.1"/>
    <property type="molecule type" value="Genomic_DNA"/>
</dbReference>
<keyword evidence="7 8" id="KW-0472">Membrane</keyword>
<proteinExistence type="inferred from homology"/>
<dbReference type="PANTHER" id="PTHR30047">
    <property type="entry name" value="HIGH-AFFINITY CHOLINE TRANSPORT PROTEIN-RELATED"/>
    <property type="match status" value="1"/>
</dbReference>
<protein>
    <submittedName>
        <fullName evidence="9">BCCT family transporter</fullName>
    </submittedName>
</protein>
<evidence type="ECO:0000313" key="9">
    <source>
        <dbReference type="EMBL" id="EEG72891.1"/>
    </source>
</evidence>
<feature type="transmembrane region" description="Helical" evidence="8">
    <location>
        <begin position="55"/>
        <end position="76"/>
    </location>
</feature>
<feature type="transmembrane region" description="Helical" evidence="8">
    <location>
        <begin position="398"/>
        <end position="424"/>
    </location>
</feature>
<evidence type="ECO:0000256" key="3">
    <source>
        <dbReference type="ARBA" id="ARBA00022448"/>
    </source>
</evidence>
<keyword evidence="10" id="KW-1185">Reference proteome</keyword>
<dbReference type="GO" id="GO:0022857">
    <property type="term" value="F:transmembrane transporter activity"/>
    <property type="evidence" value="ECO:0007669"/>
    <property type="project" value="InterPro"/>
</dbReference>
<evidence type="ECO:0000256" key="5">
    <source>
        <dbReference type="ARBA" id="ARBA00022692"/>
    </source>
</evidence>